<keyword evidence="2" id="KW-1185">Reference proteome</keyword>
<reference evidence="1 2" key="2">
    <citation type="submission" date="2019-09" db="EMBL/GenBank/DDBJ databases">
        <title>Complete Genome Sequence and Methylome Analysis of free living Spirochaetas.</title>
        <authorList>
            <person name="Leshcheva N."/>
            <person name="Mikheeva N."/>
        </authorList>
    </citation>
    <scope>NUCLEOTIDE SEQUENCE [LARGE SCALE GENOMIC DNA]</scope>
    <source>
        <strain evidence="1 2">P</strain>
        <plasmid evidence="2">pspe</plasmid>
    </source>
</reference>
<dbReference type="AlphaFoldDB" id="A0A5C1QHH7"/>
<organism evidence="1 2">
    <name type="scientific">Thiospirochaeta perfilievii</name>
    <dbReference type="NCBI Taxonomy" id="252967"/>
    <lineage>
        <taxon>Bacteria</taxon>
        <taxon>Pseudomonadati</taxon>
        <taxon>Spirochaetota</taxon>
        <taxon>Spirochaetia</taxon>
        <taxon>Spirochaetales</taxon>
        <taxon>Spirochaetaceae</taxon>
        <taxon>Thiospirochaeta</taxon>
    </lineage>
</organism>
<dbReference type="InterPro" id="IPR010982">
    <property type="entry name" value="Lambda_DNA-bd_dom_sf"/>
</dbReference>
<dbReference type="RefSeq" id="WP_149569665.1">
    <property type="nucleotide sequence ID" value="NZ_CP035808.1"/>
</dbReference>
<geneLocation type="plasmid" evidence="2">
    <name>pspe</name>
</geneLocation>
<proteinExistence type="predicted"/>
<protein>
    <recommendedName>
        <fullName evidence="3">XRE family transcriptional regulator</fullName>
    </recommendedName>
</protein>
<sequence length="59" mass="6841">MERKKSIDIKAIRYKNNWSRLFLAQKLETELSTIISWELGTKTPPKTILNKLNILAGIL</sequence>
<evidence type="ECO:0000313" key="1">
    <source>
        <dbReference type="EMBL" id="QEN06440.1"/>
    </source>
</evidence>
<name>A0A5C1QHH7_9SPIO</name>
<accession>A0A5C1QHH7</accession>
<keyword evidence="1" id="KW-0614">Plasmid</keyword>
<evidence type="ECO:0000313" key="2">
    <source>
        <dbReference type="Proteomes" id="UP000323824"/>
    </source>
</evidence>
<gene>
    <name evidence="1" type="ORF">EW093_17175</name>
</gene>
<dbReference type="Proteomes" id="UP000323824">
    <property type="component" value="Plasmid pSpe"/>
</dbReference>
<dbReference type="KEGG" id="sper:EW093_17175"/>
<dbReference type="GO" id="GO:0003677">
    <property type="term" value="F:DNA binding"/>
    <property type="evidence" value="ECO:0007669"/>
    <property type="project" value="InterPro"/>
</dbReference>
<dbReference type="SUPFAM" id="SSF47413">
    <property type="entry name" value="lambda repressor-like DNA-binding domains"/>
    <property type="match status" value="1"/>
</dbReference>
<dbReference type="Gene3D" id="1.10.260.40">
    <property type="entry name" value="lambda repressor-like DNA-binding domains"/>
    <property type="match status" value="1"/>
</dbReference>
<reference evidence="1 2" key="1">
    <citation type="submission" date="2019-02" db="EMBL/GenBank/DDBJ databases">
        <authorList>
            <person name="Fomenkov A."/>
            <person name="Dubinina G."/>
            <person name="Grabovich M."/>
            <person name="Vincze T."/>
            <person name="Roberts R.J."/>
        </authorList>
    </citation>
    <scope>NUCLEOTIDE SEQUENCE [LARGE SCALE GENOMIC DNA]</scope>
    <source>
        <strain evidence="1 2">P</strain>
        <plasmid evidence="2">pspe</plasmid>
    </source>
</reference>
<evidence type="ECO:0008006" key="3">
    <source>
        <dbReference type="Google" id="ProtNLM"/>
    </source>
</evidence>
<dbReference type="EMBL" id="CP035808">
    <property type="protein sequence ID" value="QEN06440.1"/>
    <property type="molecule type" value="Genomic_DNA"/>
</dbReference>